<organism evidence="1 2">
    <name type="scientific">Euphydryas editha</name>
    <name type="common">Edith's checkerspot</name>
    <dbReference type="NCBI Taxonomy" id="104508"/>
    <lineage>
        <taxon>Eukaryota</taxon>
        <taxon>Metazoa</taxon>
        <taxon>Ecdysozoa</taxon>
        <taxon>Arthropoda</taxon>
        <taxon>Hexapoda</taxon>
        <taxon>Insecta</taxon>
        <taxon>Pterygota</taxon>
        <taxon>Neoptera</taxon>
        <taxon>Endopterygota</taxon>
        <taxon>Lepidoptera</taxon>
        <taxon>Glossata</taxon>
        <taxon>Ditrysia</taxon>
        <taxon>Papilionoidea</taxon>
        <taxon>Nymphalidae</taxon>
        <taxon>Nymphalinae</taxon>
        <taxon>Euphydryas</taxon>
    </lineage>
</organism>
<dbReference type="SUPFAM" id="SSF50814">
    <property type="entry name" value="Lipocalins"/>
    <property type="match status" value="1"/>
</dbReference>
<proteinExistence type="predicted"/>
<evidence type="ECO:0000313" key="1">
    <source>
        <dbReference type="EMBL" id="CAH2106132.1"/>
    </source>
</evidence>
<protein>
    <recommendedName>
        <fullName evidence="3">Lipocalin/cytosolic fatty-acid binding domain-containing protein</fullName>
    </recommendedName>
</protein>
<dbReference type="Gene3D" id="2.40.128.20">
    <property type="match status" value="1"/>
</dbReference>
<dbReference type="InterPro" id="IPR012674">
    <property type="entry name" value="Calycin"/>
</dbReference>
<dbReference type="EMBL" id="CAKOGL010000029">
    <property type="protein sequence ID" value="CAH2106132.1"/>
    <property type="molecule type" value="Genomic_DNA"/>
</dbReference>
<accession>A0AAU9V7H9</accession>
<evidence type="ECO:0000313" key="2">
    <source>
        <dbReference type="Proteomes" id="UP001153954"/>
    </source>
</evidence>
<gene>
    <name evidence="1" type="ORF">EEDITHA_LOCUS20310</name>
</gene>
<name>A0AAU9V7H9_EUPED</name>
<keyword evidence="2" id="KW-1185">Reference proteome</keyword>
<dbReference type="AlphaFoldDB" id="A0AAU9V7H9"/>
<reference evidence="1" key="1">
    <citation type="submission" date="2022-03" db="EMBL/GenBank/DDBJ databases">
        <authorList>
            <person name="Tunstrom K."/>
        </authorList>
    </citation>
    <scope>NUCLEOTIDE SEQUENCE</scope>
</reference>
<sequence length="137" mass="15923">MSFSGKKFRRVKCENIDKLLAATHANDDIVRVLKMKAPLVTYTMIDEQTLHMDLDMDGQQMSHTFKLGEEHVLEKKDGRKVKMTYTIEGNNVIKQVIKMPDGKTAYFRKEFNDNEIKMIVTMHGTDLNATIYYEMVQ</sequence>
<dbReference type="Proteomes" id="UP001153954">
    <property type="component" value="Unassembled WGS sequence"/>
</dbReference>
<evidence type="ECO:0008006" key="3">
    <source>
        <dbReference type="Google" id="ProtNLM"/>
    </source>
</evidence>
<dbReference type="CDD" id="cd00742">
    <property type="entry name" value="FABP"/>
    <property type="match status" value="1"/>
</dbReference>
<comment type="caution">
    <text evidence="1">The sequence shown here is derived from an EMBL/GenBank/DDBJ whole genome shotgun (WGS) entry which is preliminary data.</text>
</comment>